<dbReference type="InterPro" id="IPR009387">
    <property type="entry name" value="HigB-2"/>
</dbReference>
<dbReference type="PIRSF" id="PIRSF039032">
    <property type="entry name" value="HigB-2"/>
    <property type="match status" value="1"/>
</dbReference>
<name>A0A6S6TNX1_9BACT</name>
<sequence>MNCKVLTIPQFEKDVKNLAKKFKAIKQDLSKLINELQKEPLQGISLGQGIYKLRLANTSIPTGKSGGFRVITYFLDEENNLYLLSIYSKTEKENITDDEIREALKFFS</sequence>
<proteinExistence type="predicted"/>
<reference evidence="1" key="1">
    <citation type="submission" date="2020-01" db="EMBL/GenBank/DDBJ databases">
        <authorList>
            <person name="Meier V. D."/>
            <person name="Meier V D."/>
        </authorList>
    </citation>
    <scope>NUCLEOTIDE SEQUENCE</scope>
    <source>
        <strain evidence="1">HLG_WM_MAG_04</strain>
    </source>
</reference>
<gene>
    <name evidence="1" type="ORF">HELGO_WM7331</name>
</gene>
<organism evidence="1">
    <name type="scientific">uncultured Sulfurovum sp</name>
    <dbReference type="NCBI Taxonomy" id="269237"/>
    <lineage>
        <taxon>Bacteria</taxon>
        <taxon>Pseudomonadati</taxon>
        <taxon>Campylobacterota</taxon>
        <taxon>Epsilonproteobacteria</taxon>
        <taxon>Campylobacterales</taxon>
        <taxon>Sulfurovaceae</taxon>
        <taxon>Sulfurovum</taxon>
        <taxon>environmental samples</taxon>
    </lineage>
</organism>
<dbReference type="AlphaFoldDB" id="A0A6S6TNX1"/>
<protein>
    <submittedName>
        <fullName evidence="1">Uncharacterized protein</fullName>
    </submittedName>
</protein>
<dbReference type="Pfam" id="PF06296">
    <property type="entry name" value="RelE"/>
    <property type="match status" value="1"/>
</dbReference>
<evidence type="ECO:0000313" key="1">
    <source>
        <dbReference type="EMBL" id="CAA6816676.1"/>
    </source>
</evidence>
<dbReference type="EMBL" id="CACVAX010000045">
    <property type="protein sequence ID" value="CAA6816676.1"/>
    <property type="molecule type" value="Genomic_DNA"/>
</dbReference>
<accession>A0A6S6TNX1</accession>